<organism evidence="7 8">
    <name type="scientific">Roseiflexus castenholzii (strain DSM 13941 / HLO8)</name>
    <dbReference type="NCBI Taxonomy" id="383372"/>
    <lineage>
        <taxon>Bacteria</taxon>
        <taxon>Bacillati</taxon>
        <taxon>Chloroflexota</taxon>
        <taxon>Chloroflexia</taxon>
        <taxon>Chloroflexales</taxon>
        <taxon>Roseiflexineae</taxon>
        <taxon>Roseiflexaceae</taxon>
        <taxon>Roseiflexus</taxon>
    </lineage>
</organism>
<keyword evidence="2" id="KW-0633">Potassium transport</keyword>
<keyword evidence="2" id="KW-0813">Transport</keyword>
<dbReference type="InterPro" id="IPR006037">
    <property type="entry name" value="RCK_C"/>
</dbReference>
<dbReference type="HOGENOM" id="CLU_046525_2_4_0"/>
<gene>
    <name evidence="7" type="ordered locus">Rcas_2660</name>
</gene>
<dbReference type="PROSITE" id="PS51201">
    <property type="entry name" value="RCK_N"/>
    <property type="match status" value="1"/>
</dbReference>
<feature type="domain" description="RCK N-terminal" evidence="5">
    <location>
        <begin position="1"/>
        <end position="118"/>
    </location>
</feature>
<dbReference type="InterPro" id="IPR036721">
    <property type="entry name" value="RCK_C_sf"/>
</dbReference>
<dbReference type="AlphaFoldDB" id="A7NMH0"/>
<dbReference type="PANTHER" id="PTHR43833">
    <property type="entry name" value="POTASSIUM CHANNEL PROTEIN 2-RELATED-RELATED"/>
    <property type="match status" value="1"/>
</dbReference>
<dbReference type="STRING" id="383372.Rcas_2660"/>
<evidence type="ECO:0000259" key="6">
    <source>
        <dbReference type="PROSITE" id="PS51202"/>
    </source>
</evidence>
<dbReference type="InterPro" id="IPR006036">
    <property type="entry name" value="K_uptake_TrkA"/>
</dbReference>
<keyword evidence="4" id="KW-0520">NAD</keyword>
<dbReference type="PANTHER" id="PTHR43833:SF8">
    <property type="entry name" value="TRK SYSTEM POTASSIUM UPTAKE PROTEIN TRKA"/>
    <property type="match status" value="1"/>
</dbReference>
<sequence>MRVIIVGCGRMGAGLALNLTRSQHEVTIIDRDPAAFAALGERFGGQTITGHGFDRDVLLRAGIARVDALAAVTSSDETNVVTARAARRFFRVPRVVARLYDPRKAEIYRRLGILTISTTEWGIHRVAELISYSWFEPIVSLGASVNLVDVETPPMMAGRSLASLTVPGEVHPVAISRGGRCFLPTPETQLQAGDLLHVAVLATSTERLKALLGV</sequence>
<evidence type="ECO:0000256" key="2">
    <source>
        <dbReference type="ARBA" id="ARBA00022538"/>
    </source>
</evidence>
<dbReference type="OrthoDB" id="9775180at2"/>
<evidence type="ECO:0000259" key="5">
    <source>
        <dbReference type="PROSITE" id="PS51201"/>
    </source>
</evidence>
<evidence type="ECO:0000256" key="4">
    <source>
        <dbReference type="ARBA" id="ARBA00023027"/>
    </source>
</evidence>
<dbReference type="EMBL" id="CP000804">
    <property type="protein sequence ID" value="ABU58732.1"/>
    <property type="molecule type" value="Genomic_DNA"/>
</dbReference>
<evidence type="ECO:0000313" key="7">
    <source>
        <dbReference type="EMBL" id="ABU58732.1"/>
    </source>
</evidence>
<dbReference type="Pfam" id="PF02080">
    <property type="entry name" value="TrkA_C"/>
    <property type="match status" value="1"/>
</dbReference>
<dbReference type="KEGG" id="rca:Rcas_2660"/>
<keyword evidence="2" id="KW-0406">Ion transport</keyword>
<dbReference type="SUPFAM" id="SSF51735">
    <property type="entry name" value="NAD(P)-binding Rossmann-fold domains"/>
    <property type="match status" value="1"/>
</dbReference>
<dbReference type="GO" id="GO:0005886">
    <property type="term" value="C:plasma membrane"/>
    <property type="evidence" value="ECO:0007669"/>
    <property type="project" value="InterPro"/>
</dbReference>
<keyword evidence="3" id="KW-0630">Potassium</keyword>
<dbReference type="InterPro" id="IPR003148">
    <property type="entry name" value="RCK_N"/>
</dbReference>
<evidence type="ECO:0000256" key="1">
    <source>
        <dbReference type="ARBA" id="ARBA00017378"/>
    </source>
</evidence>
<dbReference type="Gene3D" id="3.30.70.1450">
    <property type="entry name" value="Regulator of K+ conductance, C-terminal domain"/>
    <property type="match status" value="1"/>
</dbReference>
<evidence type="ECO:0000313" key="8">
    <source>
        <dbReference type="Proteomes" id="UP000000263"/>
    </source>
</evidence>
<reference evidence="7 8" key="1">
    <citation type="submission" date="2007-08" db="EMBL/GenBank/DDBJ databases">
        <title>Complete sequence of Roseiflexus castenholzii DSM 13941.</title>
        <authorList>
            <consortium name="US DOE Joint Genome Institute"/>
            <person name="Copeland A."/>
            <person name="Lucas S."/>
            <person name="Lapidus A."/>
            <person name="Barry K."/>
            <person name="Glavina del Rio T."/>
            <person name="Dalin E."/>
            <person name="Tice H."/>
            <person name="Pitluck S."/>
            <person name="Thompson L.S."/>
            <person name="Brettin T."/>
            <person name="Bruce D."/>
            <person name="Detter J.C."/>
            <person name="Han C."/>
            <person name="Tapia R."/>
            <person name="Schmutz J."/>
            <person name="Larimer F."/>
            <person name="Land M."/>
            <person name="Hauser L."/>
            <person name="Kyrpides N."/>
            <person name="Mikhailova N."/>
            <person name="Bryant D.A."/>
            <person name="Hanada S."/>
            <person name="Tsukatani Y."/>
            <person name="Richardson P."/>
        </authorList>
    </citation>
    <scope>NUCLEOTIDE SEQUENCE [LARGE SCALE GENOMIC DNA]</scope>
    <source>
        <strain evidence="8">DSM 13941 / HLO8</strain>
    </source>
</reference>
<name>A7NMH0_ROSCS</name>
<dbReference type="RefSeq" id="WP_012121156.1">
    <property type="nucleotide sequence ID" value="NC_009767.1"/>
</dbReference>
<dbReference type="InterPro" id="IPR050721">
    <property type="entry name" value="Trk_Ktr_HKT_K-transport"/>
</dbReference>
<keyword evidence="8" id="KW-1185">Reference proteome</keyword>
<dbReference type="PROSITE" id="PS51202">
    <property type="entry name" value="RCK_C"/>
    <property type="match status" value="1"/>
</dbReference>
<dbReference type="PRINTS" id="PR00335">
    <property type="entry name" value="KUPTAKETRKA"/>
</dbReference>
<evidence type="ECO:0000256" key="3">
    <source>
        <dbReference type="ARBA" id="ARBA00022958"/>
    </source>
</evidence>
<accession>A7NMH0</accession>
<dbReference type="Gene3D" id="3.40.50.720">
    <property type="entry name" value="NAD(P)-binding Rossmann-like Domain"/>
    <property type="match status" value="1"/>
</dbReference>
<dbReference type="Proteomes" id="UP000000263">
    <property type="component" value="Chromosome"/>
</dbReference>
<dbReference type="Pfam" id="PF02254">
    <property type="entry name" value="TrkA_N"/>
    <property type="match status" value="1"/>
</dbReference>
<feature type="domain" description="RCK C-terminal" evidence="6">
    <location>
        <begin position="133"/>
        <end position="214"/>
    </location>
</feature>
<protein>
    <recommendedName>
        <fullName evidence="1">Trk system potassium uptake protein TrkA</fullName>
    </recommendedName>
</protein>
<proteinExistence type="predicted"/>
<dbReference type="eggNOG" id="COG0569">
    <property type="taxonomic scope" value="Bacteria"/>
</dbReference>
<dbReference type="SUPFAM" id="SSF116726">
    <property type="entry name" value="TrkA C-terminal domain-like"/>
    <property type="match status" value="1"/>
</dbReference>
<dbReference type="GO" id="GO:0015079">
    <property type="term" value="F:potassium ion transmembrane transporter activity"/>
    <property type="evidence" value="ECO:0007669"/>
    <property type="project" value="InterPro"/>
</dbReference>
<dbReference type="InterPro" id="IPR036291">
    <property type="entry name" value="NAD(P)-bd_dom_sf"/>
</dbReference>